<evidence type="ECO:0000256" key="3">
    <source>
        <dbReference type="ARBA" id="ARBA00022771"/>
    </source>
</evidence>
<dbReference type="PANTHER" id="PTHR13119:SF12">
    <property type="entry name" value="PROTEIN SUPPRESSOR OF SABLE"/>
    <property type="match status" value="1"/>
</dbReference>
<keyword evidence="2" id="KW-0677">Repeat</keyword>
<feature type="zinc finger region" description="C3H1-type" evidence="5">
    <location>
        <begin position="354"/>
        <end position="381"/>
    </location>
</feature>
<feature type="zinc finger region" description="C3H1-type" evidence="5">
    <location>
        <begin position="324"/>
        <end position="351"/>
    </location>
</feature>
<feature type="domain" description="C3H1-type" evidence="7">
    <location>
        <begin position="324"/>
        <end position="351"/>
    </location>
</feature>
<keyword evidence="4 5" id="KW-0862">Zinc</keyword>
<dbReference type="SMART" id="SM00356">
    <property type="entry name" value="ZnF_C3H1"/>
    <property type="match status" value="3"/>
</dbReference>
<organism evidence="8 9">
    <name type="scientific">Setaria digitata</name>
    <dbReference type="NCBI Taxonomy" id="48799"/>
    <lineage>
        <taxon>Eukaryota</taxon>
        <taxon>Metazoa</taxon>
        <taxon>Ecdysozoa</taxon>
        <taxon>Nematoda</taxon>
        <taxon>Chromadorea</taxon>
        <taxon>Rhabditida</taxon>
        <taxon>Spirurina</taxon>
        <taxon>Spiruromorpha</taxon>
        <taxon>Filarioidea</taxon>
        <taxon>Setariidae</taxon>
        <taxon>Setaria</taxon>
    </lineage>
</organism>
<dbReference type="Pfam" id="PF00642">
    <property type="entry name" value="zf-CCCH"/>
    <property type="match status" value="1"/>
</dbReference>
<feature type="region of interest" description="Disordered" evidence="6">
    <location>
        <begin position="848"/>
        <end position="917"/>
    </location>
</feature>
<dbReference type="Gene3D" id="4.10.1000.10">
    <property type="entry name" value="Zinc finger, CCCH-type"/>
    <property type="match status" value="2"/>
</dbReference>
<feature type="region of interest" description="Disordered" evidence="6">
    <location>
        <begin position="705"/>
        <end position="751"/>
    </location>
</feature>
<dbReference type="PANTHER" id="PTHR13119">
    <property type="entry name" value="ZINC FINGER CCCH DOMAIN-CONTAINING PROTEI"/>
    <property type="match status" value="1"/>
</dbReference>
<protein>
    <submittedName>
        <fullName evidence="9">C3H1-type domain-containing protein</fullName>
    </submittedName>
</protein>
<accession>A0A915PKU3</accession>
<evidence type="ECO:0000256" key="1">
    <source>
        <dbReference type="ARBA" id="ARBA00022723"/>
    </source>
</evidence>
<sequence length="917" mass="101184">MFHCFRRITDVLDCYVDTLILVHMSFRGKKPGPVPIFFMIQLFCHEKGLAEFSYWKKTSDVLVSRLCLFSCAFWMTHFSMDFTNHYLREESNALTMVDVVMAGSLEEYEFSGTVREDVEMERKNADEVAEVEVEDGELPEEGEICDDEDAEGRDRETVENLEAAEAISPNASLNQPTLRKPRDFDKEAANARGAEGSMLSSWMTGVKQRAKPGIATIASPTVDANEEYYGYGNNSPSDGTGDKDYRNRGGDAADKDYRWIRDEDGHRGPGDINEFGDSDYRGGSPKLERRRRRSISPTYGGPKRPRHSPPVRGCYRGRGFRGRWGERQICKFFREGYCRDGDSCSYSHDAADSGRKAELCKFYQQGFCKKGLQCPLLHGEYPCKAFHKGECSKDPCQFSHLPLNSFTQPIFDQMMKDDELASRIAIPQGPLKRRVLLPGGPSSSPGAQPTVPAIVTVTADGGIAGNVIPPPAVVVPTLSSAAPPVTIAQPQLVIPPPLAANPTPYPAFFPHHSVPATAVVNSTSLSSVVSGLGPPQPTQSATAILQQYSANVDKRNSQEDEEDTSFNINKMLEQITAKVKKDTAIDDSPASPPMFNPDAVADENAPTIPETNVLAWKLHPIDDIPSPQTNIDSQILQMSLTDAGLRNDPRIKKALSSQFDAFTTTLMNAAPPPLPQPAQIFVQQSTATASTSTVQSSVASVLPKEESSVQRLADPRMSTLNRDPRKRATVSDPRVTSVSDSRLVSTTAPTLDPRLAPPYSLMQMAQMPSTSTSRVGVDHIYVATVQTTQSRDQDHRLHSSGYENSHVEEHITERIGGYENRRSSGGNWMPQIRAAVDPRQVKRYVIGGYRNEPNSTQDRDERALNRARGEGTKSPSNNSPSTAAATLPQAPLSLREKRKNNEYESPLSRIPEKTRWT</sequence>
<dbReference type="InterPro" id="IPR000571">
    <property type="entry name" value="Znf_CCCH"/>
</dbReference>
<feature type="domain" description="C3H1-type" evidence="7">
    <location>
        <begin position="354"/>
        <end position="381"/>
    </location>
</feature>
<evidence type="ECO:0000256" key="5">
    <source>
        <dbReference type="PROSITE-ProRule" id="PRU00723"/>
    </source>
</evidence>
<keyword evidence="1 5" id="KW-0479">Metal-binding</keyword>
<feature type="zinc finger region" description="C3H1-type" evidence="5">
    <location>
        <begin position="382"/>
        <end position="403"/>
    </location>
</feature>
<dbReference type="GO" id="GO:0003723">
    <property type="term" value="F:RNA binding"/>
    <property type="evidence" value="ECO:0007669"/>
    <property type="project" value="InterPro"/>
</dbReference>
<dbReference type="GO" id="GO:0045892">
    <property type="term" value="P:negative regulation of DNA-templated transcription"/>
    <property type="evidence" value="ECO:0007669"/>
    <property type="project" value="InterPro"/>
</dbReference>
<dbReference type="Pfam" id="PF14608">
    <property type="entry name" value="zf-CCCH_2"/>
    <property type="match status" value="2"/>
</dbReference>
<dbReference type="PROSITE" id="PS50103">
    <property type="entry name" value="ZF_C3H1"/>
    <property type="match status" value="3"/>
</dbReference>
<feature type="compositionally biased region" description="Basic and acidic residues" evidence="6">
    <location>
        <begin position="857"/>
        <end position="871"/>
    </location>
</feature>
<feature type="compositionally biased region" description="Polar residues" evidence="6">
    <location>
        <begin position="734"/>
        <end position="749"/>
    </location>
</feature>
<proteinExistence type="predicted"/>
<dbReference type="GO" id="GO:0008270">
    <property type="term" value="F:zinc ion binding"/>
    <property type="evidence" value="ECO:0007669"/>
    <property type="project" value="UniProtKB-KW"/>
</dbReference>
<feature type="compositionally biased region" description="Basic and acidic residues" evidence="6">
    <location>
        <begin position="240"/>
        <end position="269"/>
    </location>
</feature>
<name>A0A915PKU3_9BILA</name>
<feature type="compositionally biased region" description="Low complexity" evidence="6">
    <location>
        <begin position="874"/>
        <end position="886"/>
    </location>
</feature>
<dbReference type="SUPFAM" id="SSF90229">
    <property type="entry name" value="CCCH zinc finger"/>
    <property type="match status" value="3"/>
</dbReference>
<keyword evidence="8" id="KW-1185">Reference proteome</keyword>
<evidence type="ECO:0000256" key="2">
    <source>
        <dbReference type="ARBA" id="ARBA00022737"/>
    </source>
</evidence>
<evidence type="ECO:0000313" key="8">
    <source>
        <dbReference type="Proteomes" id="UP000887581"/>
    </source>
</evidence>
<reference evidence="9" key="1">
    <citation type="submission" date="2022-11" db="UniProtKB">
        <authorList>
            <consortium name="WormBaseParasite"/>
        </authorList>
    </citation>
    <scope>IDENTIFICATION</scope>
</reference>
<evidence type="ECO:0000256" key="6">
    <source>
        <dbReference type="SAM" id="MobiDB-lite"/>
    </source>
</evidence>
<evidence type="ECO:0000256" key="4">
    <source>
        <dbReference type="ARBA" id="ARBA00022833"/>
    </source>
</evidence>
<feature type="domain" description="C3H1-type" evidence="7">
    <location>
        <begin position="382"/>
        <end position="403"/>
    </location>
</feature>
<dbReference type="AlphaFoldDB" id="A0A915PKU3"/>
<dbReference type="WBParaSite" id="sdigi.contig120.g4723.t1">
    <property type="protein sequence ID" value="sdigi.contig120.g4723.t1"/>
    <property type="gene ID" value="sdigi.contig120.g4723"/>
</dbReference>
<dbReference type="GO" id="GO:0005634">
    <property type="term" value="C:nucleus"/>
    <property type="evidence" value="ECO:0007669"/>
    <property type="project" value="TreeGrafter"/>
</dbReference>
<evidence type="ECO:0000313" key="9">
    <source>
        <dbReference type="WBParaSite" id="sdigi.contig120.g4723.t1"/>
    </source>
</evidence>
<keyword evidence="3 5" id="KW-0863">Zinc-finger</keyword>
<dbReference type="InterPro" id="IPR045124">
    <property type="entry name" value="Su(sable)-like"/>
</dbReference>
<evidence type="ECO:0000259" key="7">
    <source>
        <dbReference type="PROSITE" id="PS50103"/>
    </source>
</evidence>
<feature type="region of interest" description="Disordered" evidence="6">
    <location>
        <begin position="227"/>
        <end position="312"/>
    </location>
</feature>
<dbReference type="InterPro" id="IPR036855">
    <property type="entry name" value="Znf_CCCH_sf"/>
</dbReference>
<dbReference type="Proteomes" id="UP000887581">
    <property type="component" value="Unplaced"/>
</dbReference>